<evidence type="ECO:0000256" key="18">
    <source>
        <dbReference type="ARBA" id="ARBA00048679"/>
    </source>
</evidence>
<evidence type="ECO:0000256" key="9">
    <source>
        <dbReference type="ARBA" id="ARBA00022741"/>
    </source>
</evidence>
<evidence type="ECO:0000256" key="1">
    <source>
        <dbReference type="ARBA" id="ARBA00004479"/>
    </source>
</evidence>
<dbReference type="InterPro" id="IPR011009">
    <property type="entry name" value="Kinase-like_dom_sf"/>
</dbReference>
<evidence type="ECO:0000259" key="20">
    <source>
        <dbReference type="PROSITE" id="PS50011"/>
    </source>
</evidence>
<proteinExistence type="predicted"/>
<dbReference type="GO" id="GO:0005524">
    <property type="term" value="F:ATP binding"/>
    <property type="evidence" value="ECO:0007669"/>
    <property type="project" value="UniProtKB-KW"/>
</dbReference>
<dbReference type="FunFam" id="1.10.510.10:FF:000248">
    <property type="entry name" value="S-receptor-like kinase 5"/>
    <property type="match status" value="1"/>
</dbReference>
<evidence type="ECO:0000256" key="7">
    <source>
        <dbReference type="ARBA" id="ARBA00022729"/>
    </source>
</evidence>
<keyword evidence="16" id="KW-0325">Glycoprotein</keyword>
<dbReference type="PROSITE" id="PS50011">
    <property type="entry name" value="PROTEIN_KINASE_DOM"/>
    <property type="match status" value="1"/>
</dbReference>
<evidence type="ECO:0000256" key="2">
    <source>
        <dbReference type="ARBA" id="ARBA00012513"/>
    </source>
</evidence>
<comment type="catalytic activity">
    <reaction evidence="18">
        <text>L-seryl-[protein] + ATP = O-phospho-L-seryl-[protein] + ADP + H(+)</text>
        <dbReference type="Rhea" id="RHEA:17989"/>
        <dbReference type="Rhea" id="RHEA-COMP:9863"/>
        <dbReference type="Rhea" id="RHEA-COMP:11604"/>
        <dbReference type="ChEBI" id="CHEBI:15378"/>
        <dbReference type="ChEBI" id="CHEBI:29999"/>
        <dbReference type="ChEBI" id="CHEBI:30616"/>
        <dbReference type="ChEBI" id="CHEBI:83421"/>
        <dbReference type="ChEBI" id="CHEBI:456216"/>
        <dbReference type="EC" id="2.7.11.1"/>
    </reaction>
</comment>
<dbReference type="Gene3D" id="1.10.510.10">
    <property type="entry name" value="Transferase(Phosphotransferase) domain 1"/>
    <property type="match status" value="1"/>
</dbReference>
<protein>
    <recommendedName>
        <fullName evidence="2">non-specific serine/threonine protein kinase</fullName>
        <ecNumber evidence="2">2.7.11.1</ecNumber>
    </recommendedName>
</protein>
<dbReference type="GO" id="GO:0030246">
    <property type="term" value="F:carbohydrate binding"/>
    <property type="evidence" value="ECO:0007669"/>
    <property type="project" value="UniProtKB-KW"/>
</dbReference>
<organism evidence="21 22">
    <name type="scientific">Escallonia rubra</name>
    <dbReference type="NCBI Taxonomy" id="112253"/>
    <lineage>
        <taxon>Eukaryota</taxon>
        <taxon>Viridiplantae</taxon>
        <taxon>Streptophyta</taxon>
        <taxon>Embryophyta</taxon>
        <taxon>Tracheophyta</taxon>
        <taxon>Spermatophyta</taxon>
        <taxon>Magnoliopsida</taxon>
        <taxon>eudicotyledons</taxon>
        <taxon>Gunneridae</taxon>
        <taxon>Pentapetalae</taxon>
        <taxon>asterids</taxon>
        <taxon>campanulids</taxon>
        <taxon>Escalloniales</taxon>
        <taxon>Escalloniaceae</taxon>
        <taxon>Escallonia</taxon>
    </lineage>
</organism>
<dbReference type="PANTHER" id="PTHR47976">
    <property type="entry name" value="G-TYPE LECTIN S-RECEPTOR-LIKE SERINE/THREONINE-PROTEIN KINASE SD2-5"/>
    <property type="match status" value="1"/>
</dbReference>
<keyword evidence="3" id="KW-0723">Serine/threonine-protein kinase</keyword>
<evidence type="ECO:0000256" key="5">
    <source>
        <dbReference type="ARBA" id="ARBA00022679"/>
    </source>
</evidence>
<keyword evidence="11" id="KW-0067">ATP-binding</keyword>
<evidence type="ECO:0000256" key="12">
    <source>
        <dbReference type="ARBA" id="ARBA00022989"/>
    </source>
</evidence>
<feature type="domain" description="Protein kinase" evidence="20">
    <location>
        <begin position="1"/>
        <end position="296"/>
    </location>
</feature>
<dbReference type="InterPro" id="IPR000719">
    <property type="entry name" value="Prot_kinase_dom"/>
</dbReference>
<dbReference type="EMBL" id="JAVXUO010001205">
    <property type="protein sequence ID" value="KAK2984952.1"/>
    <property type="molecule type" value="Genomic_DNA"/>
</dbReference>
<evidence type="ECO:0000256" key="14">
    <source>
        <dbReference type="ARBA" id="ARBA00023157"/>
    </source>
</evidence>
<dbReference type="EC" id="2.7.11.1" evidence="2"/>
<evidence type="ECO:0000256" key="15">
    <source>
        <dbReference type="ARBA" id="ARBA00023170"/>
    </source>
</evidence>
<comment type="caution">
    <text evidence="21">The sequence shown here is derived from an EMBL/GenBank/DDBJ whole genome shotgun (WGS) entry which is preliminary data.</text>
</comment>
<evidence type="ECO:0000256" key="19">
    <source>
        <dbReference type="SAM" id="MobiDB-lite"/>
    </source>
</evidence>
<keyword evidence="8" id="KW-0430">Lectin</keyword>
<evidence type="ECO:0000256" key="10">
    <source>
        <dbReference type="ARBA" id="ARBA00022777"/>
    </source>
</evidence>
<dbReference type="GO" id="GO:0016020">
    <property type="term" value="C:membrane"/>
    <property type="evidence" value="ECO:0007669"/>
    <property type="project" value="UniProtKB-SubCell"/>
</dbReference>
<evidence type="ECO:0000256" key="13">
    <source>
        <dbReference type="ARBA" id="ARBA00023136"/>
    </source>
</evidence>
<keyword evidence="9" id="KW-0547">Nucleotide-binding</keyword>
<comment type="catalytic activity">
    <reaction evidence="17">
        <text>L-threonyl-[protein] + ATP = O-phospho-L-threonyl-[protein] + ADP + H(+)</text>
        <dbReference type="Rhea" id="RHEA:46608"/>
        <dbReference type="Rhea" id="RHEA-COMP:11060"/>
        <dbReference type="Rhea" id="RHEA-COMP:11605"/>
        <dbReference type="ChEBI" id="CHEBI:15378"/>
        <dbReference type="ChEBI" id="CHEBI:30013"/>
        <dbReference type="ChEBI" id="CHEBI:30616"/>
        <dbReference type="ChEBI" id="CHEBI:61977"/>
        <dbReference type="ChEBI" id="CHEBI:456216"/>
        <dbReference type="EC" id="2.7.11.1"/>
    </reaction>
</comment>
<dbReference type="GO" id="GO:0004674">
    <property type="term" value="F:protein serine/threonine kinase activity"/>
    <property type="evidence" value="ECO:0007669"/>
    <property type="project" value="UniProtKB-KW"/>
</dbReference>
<keyword evidence="5" id="KW-0808">Transferase</keyword>
<feature type="region of interest" description="Disordered" evidence="19">
    <location>
        <begin position="1"/>
        <end position="20"/>
    </location>
</feature>
<evidence type="ECO:0000256" key="3">
    <source>
        <dbReference type="ARBA" id="ARBA00022527"/>
    </source>
</evidence>
<keyword evidence="14" id="KW-1015">Disulfide bond</keyword>
<keyword evidence="6" id="KW-0812">Transmembrane</keyword>
<accession>A0AA88RA37</accession>
<dbReference type="AlphaFoldDB" id="A0AA88RA37"/>
<evidence type="ECO:0000256" key="11">
    <source>
        <dbReference type="ARBA" id="ARBA00022840"/>
    </source>
</evidence>
<dbReference type="Pfam" id="PF00069">
    <property type="entry name" value="Pkinase"/>
    <property type="match status" value="1"/>
</dbReference>
<evidence type="ECO:0000313" key="21">
    <source>
        <dbReference type="EMBL" id="KAK2984952.1"/>
    </source>
</evidence>
<keyword evidence="10" id="KW-0418">Kinase</keyword>
<keyword evidence="15" id="KW-0675">Receptor</keyword>
<evidence type="ECO:0000256" key="6">
    <source>
        <dbReference type="ARBA" id="ARBA00022692"/>
    </source>
</evidence>
<reference evidence="21" key="1">
    <citation type="submission" date="2022-12" db="EMBL/GenBank/DDBJ databases">
        <title>Draft genome assemblies for two species of Escallonia (Escalloniales).</title>
        <authorList>
            <person name="Chanderbali A."/>
            <person name="Dervinis C."/>
            <person name="Anghel I."/>
            <person name="Soltis D."/>
            <person name="Soltis P."/>
            <person name="Zapata F."/>
        </authorList>
    </citation>
    <scope>NUCLEOTIDE SEQUENCE</scope>
    <source>
        <strain evidence="21">UCBG92.1500</strain>
        <tissue evidence="21">Leaf</tissue>
    </source>
</reference>
<name>A0AA88RA37_9ASTE</name>
<keyword evidence="4" id="KW-0597">Phosphoprotein</keyword>
<dbReference type="PROSITE" id="PS00108">
    <property type="entry name" value="PROTEIN_KINASE_ST"/>
    <property type="match status" value="1"/>
</dbReference>
<comment type="subcellular location">
    <subcellularLocation>
        <location evidence="1">Membrane</location>
        <topology evidence="1">Single-pass type I membrane protein</topology>
    </subcellularLocation>
</comment>
<evidence type="ECO:0000256" key="17">
    <source>
        <dbReference type="ARBA" id="ARBA00047899"/>
    </source>
</evidence>
<keyword evidence="12" id="KW-1133">Transmembrane helix</keyword>
<dbReference type="PANTHER" id="PTHR47976:SF30">
    <property type="entry name" value="RECEPTOR-LIKE SERINE_THREONINE-PROTEIN KINASE"/>
    <property type="match status" value="1"/>
</dbReference>
<dbReference type="InterPro" id="IPR008271">
    <property type="entry name" value="Ser/Thr_kinase_AS"/>
</dbReference>
<dbReference type="Proteomes" id="UP001187471">
    <property type="component" value="Unassembled WGS sequence"/>
</dbReference>
<evidence type="ECO:0000313" key="22">
    <source>
        <dbReference type="Proteomes" id="UP001187471"/>
    </source>
</evidence>
<evidence type="ECO:0000256" key="4">
    <source>
        <dbReference type="ARBA" id="ARBA00022553"/>
    </source>
</evidence>
<evidence type="ECO:0000256" key="16">
    <source>
        <dbReference type="ARBA" id="ARBA00023180"/>
    </source>
</evidence>
<dbReference type="SUPFAM" id="SSF56112">
    <property type="entry name" value="Protein kinase-like (PK-like)"/>
    <property type="match status" value="1"/>
</dbReference>
<dbReference type="SMART" id="SM00220">
    <property type="entry name" value="S_TKc"/>
    <property type="match status" value="1"/>
</dbReference>
<keyword evidence="13" id="KW-0472">Membrane</keyword>
<gene>
    <name evidence="21" type="ORF">RJ640_013378</name>
</gene>
<dbReference type="InterPro" id="IPR051343">
    <property type="entry name" value="G-type_lectin_kinases/EP1-like"/>
</dbReference>
<keyword evidence="22" id="KW-1185">Reference proteome</keyword>
<sequence>MTLVPQNHKSTSDAARKAVGAPKGLDTPLAILLEKEGKLRVLQCENSHGQHNATSCFSDENMIQTGSKNVPDMRLVCSAYGVGKKSSRSKESITKHPTKLREDALEWGIRKKIILNIAKGLAYLHKECKSRIIHLDIKPQNILLDENFNAKLSDFGLAKLMDRNQSQVMTQMRGTRGYLAPEWLSRKITEKADVYSFGVVMLEVVCGRRNLDYSASEEAENLLEILKEKSETNELVDLVDKCNVNMQRHEEEAVELVRTAIWCLYADPARRPSMSTVVKGLEGATTKEHILDFSFFMPTTQAKSREDLVMDSASQEASIFIAGLLAQLPLNHNAVNRQGWVLVYPLRNKPGKEEDRKLAKEYFGTEIRSGLGTAMKAEAHNPLHAEALAGCCL</sequence>
<keyword evidence="7" id="KW-0732">Signal</keyword>
<evidence type="ECO:0000256" key="8">
    <source>
        <dbReference type="ARBA" id="ARBA00022734"/>
    </source>
</evidence>